<evidence type="ECO:0000259" key="2">
    <source>
        <dbReference type="Pfam" id="PF21537"/>
    </source>
</evidence>
<dbReference type="InterPro" id="IPR027417">
    <property type="entry name" value="P-loop_NTPase"/>
</dbReference>
<reference evidence="3" key="2">
    <citation type="journal article" date="2021" name="PeerJ">
        <title>Extensive microbial diversity within the chicken gut microbiome revealed by metagenomics and culture.</title>
        <authorList>
            <person name="Gilroy R."/>
            <person name="Ravi A."/>
            <person name="Getino M."/>
            <person name="Pursley I."/>
            <person name="Horton D.L."/>
            <person name="Alikhan N.F."/>
            <person name="Baker D."/>
            <person name="Gharbi K."/>
            <person name="Hall N."/>
            <person name="Watson M."/>
            <person name="Adriaenssens E.M."/>
            <person name="Foster-Nyarko E."/>
            <person name="Jarju S."/>
            <person name="Secka A."/>
            <person name="Antonio M."/>
            <person name="Oren A."/>
            <person name="Chaudhuri R.R."/>
            <person name="La Ragione R."/>
            <person name="Hildebrand F."/>
            <person name="Pallen M.J."/>
        </authorList>
    </citation>
    <scope>NUCLEOTIDE SEQUENCE</scope>
    <source>
        <strain evidence="3">ChiSxjej1B13-7041</strain>
    </source>
</reference>
<dbReference type="PANTHER" id="PTHR40047">
    <property type="entry name" value="UPF0703 PROTEIN YCGQ"/>
    <property type="match status" value="1"/>
</dbReference>
<sequence length="318" mass="37047">MLDEEVRVAVYVVTGFLESGKTTFLNFTMRQDYFQIPDTTLVITTEEGEEEYDKEELKKYNTIVEVIEEEEDLNFDTLKYLEKLYHPDRVLIEFNPFWSLGKLETMKMPRGWGIIQEIVTVDASCFQIYMNNMKSLFVEMARNADMVIFNRASEELPLANFRRSVKVVNQAAQIIFEQEGGGIIDIFENQLPYDMDQEIIDIQPEDYGIWYVDMMDNLDQYVGKTVRYTGQVLKSRDLEAGFFVPGRMAMTCCADDTQFIGYVCKWPDSKRLKMGSWVSVTARITEEYLEVYHDKGPVLYASEVVPAEKPQQELVYFN</sequence>
<proteinExistence type="predicted"/>
<dbReference type="Gene3D" id="3.40.50.300">
    <property type="entry name" value="P-loop containing nucleotide triphosphate hydrolases"/>
    <property type="match status" value="1"/>
</dbReference>
<dbReference type="Proteomes" id="UP000886841">
    <property type="component" value="Unassembled WGS sequence"/>
</dbReference>
<dbReference type="Pfam" id="PF02492">
    <property type="entry name" value="cobW"/>
    <property type="match status" value="1"/>
</dbReference>
<dbReference type="SUPFAM" id="SSF52540">
    <property type="entry name" value="P-loop containing nucleoside triphosphate hydrolases"/>
    <property type="match status" value="1"/>
</dbReference>
<protein>
    <submittedName>
        <fullName evidence="3">GTPase</fullName>
    </submittedName>
</protein>
<comment type="caution">
    <text evidence="3">The sequence shown here is derived from an EMBL/GenBank/DDBJ whole genome shotgun (WGS) entry which is preliminary data.</text>
</comment>
<dbReference type="AlphaFoldDB" id="A0A9D1EJP5"/>
<dbReference type="EMBL" id="DVHU01000051">
    <property type="protein sequence ID" value="HIR92849.1"/>
    <property type="molecule type" value="Genomic_DNA"/>
</dbReference>
<dbReference type="Pfam" id="PF21537">
    <property type="entry name" value="DUF1980_C"/>
    <property type="match status" value="1"/>
</dbReference>
<evidence type="ECO:0000259" key="1">
    <source>
        <dbReference type="Pfam" id="PF02492"/>
    </source>
</evidence>
<feature type="domain" description="CobW/HypB/UreG nucleotide-binding" evidence="1">
    <location>
        <begin position="10"/>
        <end position="175"/>
    </location>
</feature>
<organism evidence="3 4">
    <name type="scientific">Candidatus Egerieimonas intestinavium</name>
    <dbReference type="NCBI Taxonomy" id="2840777"/>
    <lineage>
        <taxon>Bacteria</taxon>
        <taxon>Bacillati</taxon>
        <taxon>Bacillota</taxon>
        <taxon>Clostridia</taxon>
        <taxon>Lachnospirales</taxon>
        <taxon>Lachnospiraceae</taxon>
        <taxon>Lachnospiraceae incertae sedis</taxon>
        <taxon>Candidatus Egerieimonas</taxon>
    </lineage>
</organism>
<accession>A0A9D1EJP5</accession>
<reference evidence="3" key="1">
    <citation type="submission" date="2020-10" db="EMBL/GenBank/DDBJ databases">
        <authorList>
            <person name="Gilroy R."/>
        </authorList>
    </citation>
    <scope>NUCLEOTIDE SEQUENCE</scope>
    <source>
        <strain evidence="3">ChiSxjej1B13-7041</strain>
    </source>
</reference>
<dbReference type="PANTHER" id="PTHR40047:SF1">
    <property type="entry name" value="UPF0703 PROTEIN YCGQ"/>
    <property type="match status" value="1"/>
</dbReference>
<evidence type="ECO:0000313" key="4">
    <source>
        <dbReference type="Proteomes" id="UP000886841"/>
    </source>
</evidence>
<dbReference type="InterPro" id="IPR048447">
    <property type="entry name" value="DUF1980_C"/>
</dbReference>
<feature type="domain" description="DUF1980" evidence="2">
    <location>
        <begin position="193"/>
        <end position="316"/>
    </location>
</feature>
<dbReference type="InterPro" id="IPR003495">
    <property type="entry name" value="CobW/HypB/UreG_nucleotide-bd"/>
</dbReference>
<name>A0A9D1EJP5_9FIRM</name>
<evidence type="ECO:0000313" key="3">
    <source>
        <dbReference type="EMBL" id="HIR92849.1"/>
    </source>
</evidence>
<gene>
    <name evidence="3" type="ORF">IAB98_05475</name>
</gene>
<dbReference type="InterPro" id="IPR052955">
    <property type="entry name" value="UPF0703_membrane_permease"/>
</dbReference>